<accession>A0A1I5F6U3</accession>
<dbReference type="InterPro" id="IPR033480">
    <property type="entry name" value="sCache_2"/>
</dbReference>
<dbReference type="Pfam" id="PF02518">
    <property type="entry name" value="HATPase_c"/>
    <property type="match status" value="1"/>
</dbReference>
<evidence type="ECO:0000256" key="9">
    <source>
        <dbReference type="SAM" id="Phobius"/>
    </source>
</evidence>
<dbReference type="AlphaFoldDB" id="A0A1I5F6U3"/>
<proteinExistence type="predicted"/>
<dbReference type="InterPro" id="IPR036890">
    <property type="entry name" value="HATPase_C_sf"/>
</dbReference>
<evidence type="ECO:0000256" key="4">
    <source>
        <dbReference type="ARBA" id="ARBA00022692"/>
    </source>
</evidence>
<keyword evidence="3" id="KW-0808">Transferase</keyword>
<dbReference type="CDD" id="cd16917">
    <property type="entry name" value="HATPase_UhpB-NarQ-NarX-like"/>
    <property type="match status" value="1"/>
</dbReference>
<dbReference type="CDD" id="cd18774">
    <property type="entry name" value="PDC2_HK_sensor"/>
    <property type="match status" value="1"/>
</dbReference>
<protein>
    <submittedName>
        <fullName evidence="12">Two-component system, NarL family, sensor kinase</fullName>
    </submittedName>
</protein>
<dbReference type="SMART" id="SM00387">
    <property type="entry name" value="HATPase_c"/>
    <property type="match status" value="1"/>
</dbReference>
<keyword evidence="4 9" id="KW-0812">Transmembrane</keyword>
<sequence length="462" mass="51308">MKLRKKIFLLALAPLVLVLCMIAVMVNHQSVELARAQREVIEPTYLASKEGELRSYLMLAQHAIAPLYDSGRMDEAAKAEAKAILSRMDYGEDGYFFVYDLQGILLVHPRTPERVGTNRLDYRDINGFPHVQHLIAHGREGGGFVRYVIEKPSTGKPALKLTYVTPLPKWGWLLCTGIYLEDVEYVLAGVDTQVTGNNRDTMRWIGSIAFLGIGVIIFSGLMLNIRERQAGQEEERNRVAIELHDSICQQLLSLRYQVEAMGIRLLEIPAQFAVAENPFKRISAELANILGEVRETGRGLHPMILKDLGLPAALRQLAQDMENETTSIRFRNRGLVGGLPGDTSFVFYRLAQECLSNVKRHSQASRAAVRLAGDRKSVRLIVWDNGIGFDPNCMTAGHSRGAGLHNMKARVEEAGGRLTITSMPGNTKVTATIPRLFCNASSPSMTSDLPIRTLARTVQFGL</sequence>
<feature type="domain" description="Histidine kinase/HSP90-like ATPase" evidence="10">
    <location>
        <begin position="342"/>
        <end position="437"/>
    </location>
</feature>
<dbReference type="Pfam" id="PF07730">
    <property type="entry name" value="HisKA_3"/>
    <property type="match status" value="1"/>
</dbReference>
<dbReference type="Gene3D" id="3.30.565.10">
    <property type="entry name" value="Histidine kinase-like ATPase, C-terminal domain"/>
    <property type="match status" value="1"/>
</dbReference>
<dbReference type="GO" id="GO:0046983">
    <property type="term" value="F:protein dimerization activity"/>
    <property type="evidence" value="ECO:0007669"/>
    <property type="project" value="InterPro"/>
</dbReference>
<evidence type="ECO:0000256" key="6">
    <source>
        <dbReference type="ARBA" id="ARBA00022989"/>
    </source>
</evidence>
<dbReference type="Pfam" id="PF17200">
    <property type="entry name" value="sCache_2"/>
    <property type="match status" value="1"/>
</dbReference>
<dbReference type="GO" id="GO:0000155">
    <property type="term" value="F:phosphorelay sensor kinase activity"/>
    <property type="evidence" value="ECO:0007669"/>
    <property type="project" value="InterPro"/>
</dbReference>
<evidence type="ECO:0000259" key="10">
    <source>
        <dbReference type="SMART" id="SM00387"/>
    </source>
</evidence>
<gene>
    <name evidence="12" type="ORF">SAMN05216386_2888</name>
</gene>
<feature type="domain" description="Single Cache" evidence="11">
    <location>
        <begin position="42"/>
        <end position="132"/>
    </location>
</feature>
<comment type="subcellular location">
    <subcellularLocation>
        <location evidence="1">Cell membrane</location>
        <topology evidence="1">Multi-pass membrane protein</topology>
    </subcellularLocation>
</comment>
<dbReference type="RefSeq" id="WP_074798622.1">
    <property type="nucleotide sequence ID" value="NZ_FOVJ01000011.1"/>
</dbReference>
<evidence type="ECO:0000256" key="5">
    <source>
        <dbReference type="ARBA" id="ARBA00022777"/>
    </source>
</evidence>
<evidence type="ECO:0000256" key="8">
    <source>
        <dbReference type="ARBA" id="ARBA00023136"/>
    </source>
</evidence>
<reference evidence="13" key="1">
    <citation type="submission" date="2016-10" db="EMBL/GenBank/DDBJ databases">
        <authorList>
            <person name="Varghese N."/>
        </authorList>
    </citation>
    <scope>NUCLEOTIDE SEQUENCE [LARGE SCALE GENOMIC DNA]</scope>
    <source>
        <strain evidence="13">Nsp8</strain>
    </source>
</reference>
<evidence type="ECO:0000256" key="1">
    <source>
        <dbReference type="ARBA" id="ARBA00004651"/>
    </source>
</evidence>
<dbReference type="SUPFAM" id="SSF55874">
    <property type="entry name" value="ATPase domain of HSP90 chaperone/DNA topoisomerase II/histidine kinase"/>
    <property type="match status" value="1"/>
</dbReference>
<evidence type="ECO:0000313" key="12">
    <source>
        <dbReference type="EMBL" id="SFO19452.1"/>
    </source>
</evidence>
<dbReference type="PANTHER" id="PTHR24421">
    <property type="entry name" value="NITRATE/NITRITE SENSOR PROTEIN NARX-RELATED"/>
    <property type="match status" value="1"/>
</dbReference>
<dbReference type="Proteomes" id="UP000183107">
    <property type="component" value="Unassembled WGS sequence"/>
</dbReference>
<name>A0A1I5F6U3_9PROT</name>
<dbReference type="InterPro" id="IPR003594">
    <property type="entry name" value="HATPase_dom"/>
</dbReference>
<keyword evidence="13" id="KW-1185">Reference proteome</keyword>
<feature type="transmembrane region" description="Helical" evidence="9">
    <location>
        <begin position="204"/>
        <end position="223"/>
    </location>
</feature>
<keyword evidence="5 12" id="KW-0418">Kinase</keyword>
<evidence type="ECO:0000256" key="7">
    <source>
        <dbReference type="ARBA" id="ARBA00023012"/>
    </source>
</evidence>
<evidence type="ECO:0000256" key="3">
    <source>
        <dbReference type="ARBA" id="ARBA00022679"/>
    </source>
</evidence>
<dbReference type="EMBL" id="FOVJ01000011">
    <property type="protein sequence ID" value="SFO19452.1"/>
    <property type="molecule type" value="Genomic_DNA"/>
</dbReference>
<dbReference type="OrthoDB" id="5298972at2"/>
<evidence type="ECO:0000259" key="11">
    <source>
        <dbReference type="SMART" id="SM01049"/>
    </source>
</evidence>
<dbReference type="SMART" id="SM01049">
    <property type="entry name" value="Cache_2"/>
    <property type="match status" value="1"/>
</dbReference>
<dbReference type="Gene3D" id="3.30.450.20">
    <property type="entry name" value="PAS domain"/>
    <property type="match status" value="1"/>
</dbReference>
<dbReference type="GO" id="GO:0005886">
    <property type="term" value="C:plasma membrane"/>
    <property type="evidence" value="ECO:0007669"/>
    <property type="project" value="UniProtKB-SubCell"/>
</dbReference>
<keyword evidence="6 9" id="KW-1133">Transmembrane helix</keyword>
<keyword evidence="2" id="KW-1003">Cell membrane</keyword>
<dbReference type="Gene3D" id="1.20.5.1930">
    <property type="match status" value="1"/>
</dbReference>
<organism evidence="12 13">
    <name type="scientific">Nitrosospira briensis</name>
    <dbReference type="NCBI Taxonomy" id="35799"/>
    <lineage>
        <taxon>Bacteria</taxon>
        <taxon>Pseudomonadati</taxon>
        <taxon>Pseudomonadota</taxon>
        <taxon>Betaproteobacteria</taxon>
        <taxon>Nitrosomonadales</taxon>
        <taxon>Nitrosomonadaceae</taxon>
        <taxon>Nitrosospira</taxon>
    </lineage>
</organism>
<evidence type="ECO:0000256" key="2">
    <source>
        <dbReference type="ARBA" id="ARBA00022475"/>
    </source>
</evidence>
<keyword evidence="7" id="KW-0902">Two-component regulatory system</keyword>
<dbReference type="InterPro" id="IPR011712">
    <property type="entry name" value="Sig_transdc_His_kin_sub3_dim/P"/>
</dbReference>
<evidence type="ECO:0000313" key="13">
    <source>
        <dbReference type="Proteomes" id="UP000183107"/>
    </source>
</evidence>
<keyword evidence="8 9" id="KW-0472">Membrane</keyword>
<dbReference type="InterPro" id="IPR050482">
    <property type="entry name" value="Sensor_HK_TwoCompSys"/>
</dbReference>